<reference evidence="1 2" key="1">
    <citation type="submission" date="2020-05" db="EMBL/GenBank/DDBJ databases">
        <authorList>
            <person name="Khan S.A."/>
            <person name="Jeon C.O."/>
            <person name="Chun B.H."/>
        </authorList>
    </citation>
    <scope>NUCLEOTIDE SEQUENCE [LARGE SCALE GENOMIC DNA]</scope>
    <source>
        <strain evidence="1 2">S1162</strain>
    </source>
</reference>
<dbReference type="Proteomes" id="UP000566071">
    <property type="component" value="Unassembled WGS sequence"/>
</dbReference>
<proteinExistence type="predicted"/>
<keyword evidence="2" id="KW-1185">Reference proteome</keyword>
<gene>
    <name evidence="1" type="ORF">HK413_01540</name>
</gene>
<evidence type="ECO:0000313" key="1">
    <source>
        <dbReference type="EMBL" id="NNU33185.1"/>
    </source>
</evidence>
<dbReference type="RefSeq" id="WP_175268886.1">
    <property type="nucleotide sequence ID" value="NZ_JABFCR010000004.1"/>
</dbReference>
<dbReference type="InterPro" id="IPR008969">
    <property type="entry name" value="CarboxyPept-like_regulatory"/>
</dbReference>
<organism evidence="1 2">
    <name type="scientific">Mucilaginibacter humi</name>
    <dbReference type="NCBI Taxonomy" id="2732510"/>
    <lineage>
        <taxon>Bacteria</taxon>
        <taxon>Pseudomonadati</taxon>
        <taxon>Bacteroidota</taxon>
        <taxon>Sphingobacteriia</taxon>
        <taxon>Sphingobacteriales</taxon>
        <taxon>Sphingobacteriaceae</taxon>
        <taxon>Mucilaginibacter</taxon>
    </lineage>
</organism>
<dbReference type="EMBL" id="JABFCR010000004">
    <property type="protein sequence ID" value="NNU33185.1"/>
    <property type="molecule type" value="Genomic_DNA"/>
</dbReference>
<accession>A0ABX1W2H1</accession>
<sequence>MKKLFPGGIAQFTIFDSNGQPLNERITFIKGDDKLHLDIKTEKTVYKSKDHVQFSLSANDSEGNATTGNFSVAVINESLVNVDETAETTIFSHLLLTSDIKGFIERPNYYFTAETDSVNMALDNLMLTQGYRRFEWNTLSTIVNTKPVFEAEGLTSAFSGLVTNLTHKPLPGALVKLFSIRAGILKDTITDANGRFRFEKIFIGDSIKFTLQAGDNNNSDKVILTVDSIPQVTIKNNNNINSTDVTEVARQLKIHQQQAEQGGQEVKLTGLHVLKQVDIKANKISAPKIEIRPRLYLPYPKDL</sequence>
<protein>
    <submittedName>
        <fullName evidence="1">Carboxypeptidase regulatory-like domain-containing protein</fullName>
    </submittedName>
</protein>
<dbReference type="SUPFAM" id="SSF49464">
    <property type="entry name" value="Carboxypeptidase regulatory domain-like"/>
    <property type="match status" value="1"/>
</dbReference>
<name>A0ABX1W2H1_9SPHI</name>
<evidence type="ECO:0000313" key="2">
    <source>
        <dbReference type="Proteomes" id="UP000566071"/>
    </source>
</evidence>
<comment type="caution">
    <text evidence="1">The sequence shown here is derived from an EMBL/GenBank/DDBJ whole genome shotgun (WGS) entry which is preliminary data.</text>
</comment>